<evidence type="ECO:0000313" key="3">
    <source>
        <dbReference type="Proteomes" id="UP000288805"/>
    </source>
</evidence>
<dbReference type="EMBL" id="QGNW01001123">
    <property type="protein sequence ID" value="RVW54956.1"/>
    <property type="molecule type" value="Genomic_DNA"/>
</dbReference>
<sequence length="179" mass="18428">MSAAGRLALLAKEATSINQPGSPHPDADATEASCAAVLPPMATPMEEMGAESQSLPSCGPSPLALVPVKGPASRRSHSAHNLKSGLIGRLQDQFLETIEVTAQTQSAENEGAPDPEEESPSNASSGGSPVDDAACISASSFSYTELEEKLKRIPPGSDIAMPSAKMFEVVETLVSGLRA</sequence>
<comment type="caution">
    <text evidence="2">The sequence shown here is derived from an EMBL/GenBank/DDBJ whole genome shotgun (WGS) entry which is preliminary data.</text>
</comment>
<accession>A0A438F4Y7</accession>
<gene>
    <name evidence="2" type="ORF">CK203_096346</name>
</gene>
<protein>
    <submittedName>
        <fullName evidence="2">Uncharacterized protein</fullName>
    </submittedName>
</protein>
<evidence type="ECO:0000313" key="2">
    <source>
        <dbReference type="EMBL" id="RVW54956.1"/>
    </source>
</evidence>
<name>A0A438F4Y7_VITVI</name>
<dbReference type="AlphaFoldDB" id="A0A438F4Y7"/>
<evidence type="ECO:0000256" key="1">
    <source>
        <dbReference type="SAM" id="MobiDB-lite"/>
    </source>
</evidence>
<organism evidence="2 3">
    <name type="scientific">Vitis vinifera</name>
    <name type="common">Grape</name>
    <dbReference type="NCBI Taxonomy" id="29760"/>
    <lineage>
        <taxon>Eukaryota</taxon>
        <taxon>Viridiplantae</taxon>
        <taxon>Streptophyta</taxon>
        <taxon>Embryophyta</taxon>
        <taxon>Tracheophyta</taxon>
        <taxon>Spermatophyta</taxon>
        <taxon>Magnoliopsida</taxon>
        <taxon>eudicotyledons</taxon>
        <taxon>Gunneridae</taxon>
        <taxon>Pentapetalae</taxon>
        <taxon>rosids</taxon>
        <taxon>Vitales</taxon>
        <taxon>Vitaceae</taxon>
        <taxon>Viteae</taxon>
        <taxon>Vitis</taxon>
    </lineage>
</organism>
<feature type="region of interest" description="Disordered" evidence="1">
    <location>
        <begin position="100"/>
        <end position="133"/>
    </location>
</feature>
<reference evidence="2 3" key="1">
    <citation type="journal article" date="2018" name="PLoS Genet.">
        <title>Population sequencing reveals clonal diversity and ancestral inbreeding in the grapevine cultivar Chardonnay.</title>
        <authorList>
            <person name="Roach M.J."/>
            <person name="Johnson D.L."/>
            <person name="Bohlmann J."/>
            <person name="van Vuuren H.J."/>
            <person name="Jones S.J."/>
            <person name="Pretorius I.S."/>
            <person name="Schmidt S.A."/>
            <person name="Borneman A.R."/>
        </authorList>
    </citation>
    <scope>NUCLEOTIDE SEQUENCE [LARGE SCALE GENOMIC DNA]</scope>
    <source>
        <strain evidence="3">cv. Chardonnay</strain>
        <tissue evidence="2">Leaf</tissue>
    </source>
</reference>
<proteinExistence type="predicted"/>
<dbReference type="Proteomes" id="UP000288805">
    <property type="component" value="Unassembled WGS sequence"/>
</dbReference>